<reference evidence="1" key="1">
    <citation type="submission" date="2018-11" db="EMBL/GenBank/DDBJ databases">
        <title>The sequence and de novo assembly of Larimichthys crocea genome using PacBio and Hi-C technologies.</title>
        <authorList>
            <person name="Xu P."/>
            <person name="Chen B."/>
            <person name="Zhou Z."/>
            <person name="Ke Q."/>
            <person name="Wu Y."/>
            <person name="Bai H."/>
            <person name="Pu F."/>
        </authorList>
    </citation>
    <scope>NUCLEOTIDE SEQUENCE</scope>
    <source>
        <tissue evidence="1">Muscle</tissue>
    </source>
</reference>
<organism evidence="1 2">
    <name type="scientific">Larimichthys crocea</name>
    <name type="common">Large yellow croaker</name>
    <name type="synonym">Pseudosciaena crocea</name>
    <dbReference type="NCBI Taxonomy" id="215358"/>
    <lineage>
        <taxon>Eukaryota</taxon>
        <taxon>Metazoa</taxon>
        <taxon>Chordata</taxon>
        <taxon>Craniata</taxon>
        <taxon>Vertebrata</taxon>
        <taxon>Euteleostomi</taxon>
        <taxon>Actinopterygii</taxon>
        <taxon>Neopterygii</taxon>
        <taxon>Teleostei</taxon>
        <taxon>Neoteleostei</taxon>
        <taxon>Acanthomorphata</taxon>
        <taxon>Eupercaria</taxon>
        <taxon>Sciaenidae</taxon>
        <taxon>Larimichthys</taxon>
    </lineage>
</organism>
<feature type="non-terminal residue" evidence="1">
    <location>
        <position position="276"/>
    </location>
</feature>
<evidence type="ECO:0000313" key="2">
    <source>
        <dbReference type="Proteomes" id="UP000793456"/>
    </source>
</evidence>
<name>A0ACD3QWH2_LARCR</name>
<sequence length="276" mass="31752">MERPVANDSQALTVQFSFTLMQVMDVQWYDHYLQWNQSEYPGVKNLRFTADQVWTPDILLYNSAHDKFDATFKTNVLVNSSGFCEYLPPGIFISTCNVDVRWFPFDIQRCELKFGSWTFDGWLLDLQMKEADVSGYMPNGEWDLLEVPGGRHEVFYDCCAEPYPDVTFVVTLRRRTLFYALNLLIPCVLLSSMTLLVFLAPCQLGGEDQPGHHGAAFSDCLHADGCRDYARHFRFCTPYRSVLCQHHGDCWDVSRSHSHRPSVPSSQPQQWAHATL</sequence>
<gene>
    <name evidence="1" type="ORF">E3U43_020192</name>
</gene>
<comment type="caution">
    <text evidence="1">The sequence shown here is derived from an EMBL/GenBank/DDBJ whole genome shotgun (WGS) entry which is preliminary data.</text>
</comment>
<dbReference type="Proteomes" id="UP000793456">
    <property type="component" value="Chromosome XIV"/>
</dbReference>
<protein>
    <submittedName>
        <fullName evidence="1">Uncharacterized protein</fullName>
    </submittedName>
</protein>
<dbReference type="EMBL" id="CM011687">
    <property type="protein sequence ID" value="TMS11199.1"/>
    <property type="molecule type" value="Genomic_DNA"/>
</dbReference>
<proteinExistence type="predicted"/>
<evidence type="ECO:0000313" key="1">
    <source>
        <dbReference type="EMBL" id="TMS11199.1"/>
    </source>
</evidence>
<keyword evidence="2" id="KW-1185">Reference proteome</keyword>
<accession>A0ACD3QWH2</accession>